<feature type="transmembrane region" description="Helical" evidence="10">
    <location>
        <begin position="169"/>
        <end position="188"/>
    </location>
</feature>
<protein>
    <submittedName>
        <fullName evidence="13">ATP-binding cassette subfamily C protein</fullName>
    </submittedName>
</protein>
<dbReference type="GO" id="GO:0005886">
    <property type="term" value="C:plasma membrane"/>
    <property type="evidence" value="ECO:0007669"/>
    <property type="project" value="UniProtKB-SubCell"/>
</dbReference>
<evidence type="ECO:0000259" key="11">
    <source>
        <dbReference type="PROSITE" id="PS50893"/>
    </source>
</evidence>
<evidence type="ECO:0000313" key="14">
    <source>
        <dbReference type="Proteomes" id="UP000567922"/>
    </source>
</evidence>
<keyword evidence="2" id="KW-0813">Transport</keyword>
<keyword evidence="14" id="KW-1185">Reference proteome</keyword>
<sequence length="596" mass="62253">MTQQLLPIARTVATARWLVREVLLRWRHSLLTVVVSTLAAAAAIVPIWVLGILVDRVRDGAPASGIGGLVAVMVAAALAAGVLSGIGYRLIASLGETVLADLRERFVDRALRLPLHQVEAAGRGDLLARAGDDVAVISRAVSNVVPTLMTAMLTTVLSIAAMVGLDWRLGLAGLAALPMYVLALRFYLPRSGPLYAEERVAMGERTQALVSSIDAAKTIRAYRYEEPRLALIDTASARARDIGITVFRLVTRFAARGNRAEFVGLASVLAVGFALVSNDTVTVGQTTAAALLFHRLFNPIGILLWTFDDIQSAGASLARLVGVVQIPAIGTSSQTTTPSEPTDASLELRSIKHTYDGESFALRGVNLHISPGERVAIVGATGAGKSTLAAIATGTLAPTCGDIRVGGVVLSDLGGQLRGHIAIVTQDVHVFAGSLADDVRLAAPEAPDSDIRAALAAVGALVWADALPDGLGTRVGEGGHPLTAAQAQQLALARVLLADPAIVVLDEATAEAGSAGARDLEQSALAVTEGRTSLVIAHRLTQAMTADRVVVLEHGMITEEGTHAELVARGGHYSALWRAWSGQVTGTPQHLPQVSR</sequence>
<dbReference type="RefSeq" id="WP_064438955.1">
    <property type="nucleotide sequence ID" value="NZ_BDDI01000002.1"/>
</dbReference>
<dbReference type="Pfam" id="PF00664">
    <property type="entry name" value="ABC_membrane"/>
    <property type="match status" value="1"/>
</dbReference>
<keyword evidence="5 10" id="KW-0812">Transmembrane</keyword>
<keyword evidence="4" id="KW-0997">Cell inner membrane</keyword>
<proteinExistence type="predicted"/>
<evidence type="ECO:0000256" key="6">
    <source>
        <dbReference type="ARBA" id="ARBA00022741"/>
    </source>
</evidence>
<dbReference type="FunFam" id="3.40.50.300:FF:001001">
    <property type="entry name" value="Multidrug ABC transporter ATP-binding protein"/>
    <property type="match status" value="1"/>
</dbReference>
<evidence type="ECO:0000256" key="1">
    <source>
        <dbReference type="ARBA" id="ARBA00004651"/>
    </source>
</evidence>
<comment type="subcellular location">
    <subcellularLocation>
        <location evidence="1">Cell membrane</location>
        <topology evidence="1">Multi-pass membrane protein</topology>
    </subcellularLocation>
</comment>
<feature type="transmembrane region" description="Helical" evidence="10">
    <location>
        <begin position="144"/>
        <end position="163"/>
    </location>
</feature>
<keyword evidence="8 10" id="KW-1133">Transmembrane helix</keyword>
<dbReference type="InterPro" id="IPR039421">
    <property type="entry name" value="Type_1_exporter"/>
</dbReference>
<evidence type="ECO:0000259" key="12">
    <source>
        <dbReference type="PROSITE" id="PS50929"/>
    </source>
</evidence>
<evidence type="ECO:0000256" key="7">
    <source>
        <dbReference type="ARBA" id="ARBA00022840"/>
    </source>
</evidence>
<evidence type="ECO:0000256" key="2">
    <source>
        <dbReference type="ARBA" id="ARBA00022448"/>
    </source>
</evidence>
<dbReference type="InterPro" id="IPR036640">
    <property type="entry name" value="ABC1_TM_sf"/>
</dbReference>
<dbReference type="InterPro" id="IPR003439">
    <property type="entry name" value="ABC_transporter-like_ATP-bd"/>
</dbReference>
<dbReference type="Proteomes" id="UP000567922">
    <property type="component" value="Unassembled WGS sequence"/>
</dbReference>
<keyword evidence="7 13" id="KW-0067">ATP-binding</keyword>
<dbReference type="Pfam" id="PF00005">
    <property type="entry name" value="ABC_tran"/>
    <property type="match status" value="1"/>
</dbReference>
<dbReference type="Gene3D" id="3.40.50.300">
    <property type="entry name" value="P-loop containing nucleotide triphosphate hydrolases"/>
    <property type="match status" value="1"/>
</dbReference>
<accession>A0A839RLL8</accession>
<organism evidence="13 14">
    <name type="scientific">Hoyosella altamirensis</name>
    <dbReference type="NCBI Taxonomy" id="616997"/>
    <lineage>
        <taxon>Bacteria</taxon>
        <taxon>Bacillati</taxon>
        <taxon>Actinomycetota</taxon>
        <taxon>Actinomycetes</taxon>
        <taxon>Mycobacteriales</taxon>
        <taxon>Hoyosellaceae</taxon>
        <taxon>Hoyosella</taxon>
    </lineage>
</organism>
<dbReference type="SUPFAM" id="SSF90123">
    <property type="entry name" value="ABC transporter transmembrane region"/>
    <property type="match status" value="1"/>
</dbReference>
<dbReference type="OrthoDB" id="9806127at2"/>
<dbReference type="GO" id="GO:0015421">
    <property type="term" value="F:ABC-type oligopeptide transporter activity"/>
    <property type="evidence" value="ECO:0007669"/>
    <property type="project" value="TreeGrafter"/>
</dbReference>
<feature type="domain" description="ABC transporter" evidence="11">
    <location>
        <begin position="346"/>
        <end position="579"/>
    </location>
</feature>
<dbReference type="CDD" id="cd07346">
    <property type="entry name" value="ABC_6TM_exporters"/>
    <property type="match status" value="1"/>
</dbReference>
<dbReference type="AlphaFoldDB" id="A0A839RLL8"/>
<dbReference type="PROSITE" id="PS50893">
    <property type="entry name" value="ABC_TRANSPORTER_2"/>
    <property type="match status" value="1"/>
</dbReference>
<evidence type="ECO:0000256" key="5">
    <source>
        <dbReference type="ARBA" id="ARBA00022692"/>
    </source>
</evidence>
<dbReference type="SUPFAM" id="SSF52540">
    <property type="entry name" value="P-loop containing nucleoside triphosphate hydrolases"/>
    <property type="match status" value="1"/>
</dbReference>
<feature type="domain" description="ABC transmembrane type-1" evidence="12">
    <location>
        <begin position="30"/>
        <end position="312"/>
    </location>
</feature>
<dbReference type="SMART" id="SM00382">
    <property type="entry name" value="AAA"/>
    <property type="match status" value="1"/>
</dbReference>
<evidence type="ECO:0000313" key="13">
    <source>
        <dbReference type="EMBL" id="MBB3037189.1"/>
    </source>
</evidence>
<dbReference type="PANTHER" id="PTHR43394:SF1">
    <property type="entry name" value="ATP-BINDING CASSETTE SUB-FAMILY B MEMBER 10, MITOCHONDRIAL"/>
    <property type="match status" value="1"/>
</dbReference>
<feature type="transmembrane region" description="Helical" evidence="10">
    <location>
        <begin position="30"/>
        <end position="54"/>
    </location>
</feature>
<evidence type="ECO:0000256" key="4">
    <source>
        <dbReference type="ARBA" id="ARBA00022519"/>
    </source>
</evidence>
<evidence type="ECO:0000256" key="9">
    <source>
        <dbReference type="ARBA" id="ARBA00023136"/>
    </source>
</evidence>
<evidence type="ECO:0000256" key="8">
    <source>
        <dbReference type="ARBA" id="ARBA00022989"/>
    </source>
</evidence>
<dbReference type="PROSITE" id="PS50929">
    <property type="entry name" value="ABC_TM1F"/>
    <property type="match status" value="1"/>
</dbReference>
<gene>
    <name evidence="13" type="ORF">FHU29_001623</name>
</gene>
<dbReference type="PANTHER" id="PTHR43394">
    <property type="entry name" value="ATP-DEPENDENT PERMEASE MDL1, MITOCHONDRIAL"/>
    <property type="match status" value="1"/>
</dbReference>
<keyword evidence="6" id="KW-0547">Nucleotide-binding</keyword>
<dbReference type="Gene3D" id="1.20.1560.10">
    <property type="entry name" value="ABC transporter type 1, transmembrane domain"/>
    <property type="match status" value="1"/>
</dbReference>
<dbReference type="GO" id="GO:0005524">
    <property type="term" value="F:ATP binding"/>
    <property type="evidence" value="ECO:0007669"/>
    <property type="project" value="UniProtKB-KW"/>
</dbReference>
<evidence type="ECO:0000256" key="10">
    <source>
        <dbReference type="SAM" id="Phobius"/>
    </source>
</evidence>
<comment type="caution">
    <text evidence="13">The sequence shown here is derived from an EMBL/GenBank/DDBJ whole genome shotgun (WGS) entry which is preliminary data.</text>
</comment>
<feature type="transmembrane region" description="Helical" evidence="10">
    <location>
        <begin position="66"/>
        <end position="88"/>
    </location>
</feature>
<dbReference type="InterPro" id="IPR003593">
    <property type="entry name" value="AAA+_ATPase"/>
</dbReference>
<dbReference type="InterPro" id="IPR027417">
    <property type="entry name" value="P-loop_NTPase"/>
</dbReference>
<keyword evidence="3" id="KW-1003">Cell membrane</keyword>
<dbReference type="InterPro" id="IPR011527">
    <property type="entry name" value="ABC1_TM_dom"/>
</dbReference>
<evidence type="ECO:0000256" key="3">
    <source>
        <dbReference type="ARBA" id="ARBA00022475"/>
    </source>
</evidence>
<dbReference type="GO" id="GO:0016887">
    <property type="term" value="F:ATP hydrolysis activity"/>
    <property type="evidence" value="ECO:0007669"/>
    <property type="project" value="InterPro"/>
</dbReference>
<reference evidence="13 14" key="1">
    <citation type="submission" date="2020-08" db="EMBL/GenBank/DDBJ databases">
        <title>Sequencing the genomes of 1000 actinobacteria strains.</title>
        <authorList>
            <person name="Klenk H.-P."/>
        </authorList>
    </citation>
    <scope>NUCLEOTIDE SEQUENCE [LARGE SCALE GENOMIC DNA]</scope>
    <source>
        <strain evidence="13 14">DSM 45258</strain>
    </source>
</reference>
<keyword evidence="9 10" id="KW-0472">Membrane</keyword>
<name>A0A839RLL8_9ACTN</name>
<dbReference type="EMBL" id="JACHWS010000001">
    <property type="protein sequence ID" value="MBB3037189.1"/>
    <property type="molecule type" value="Genomic_DNA"/>
</dbReference>